<dbReference type="Gene3D" id="3.30.70.20">
    <property type="match status" value="1"/>
</dbReference>
<dbReference type="GO" id="GO:0046872">
    <property type="term" value="F:metal ion binding"/>
    <property type="evidence" value="ECO:0007669"/>
    <property type="project" value="UniProtKB-KW"/>
</dbReference>
<evidence type="ECO:0000259" key="8">
    <source>
        <dbReference type="PROSITE" id="PS51379"/>
    </source>
</evidence>
<evidence type="ECO:0000256" key="1">
    <source>
        <dbReference type="ARBA" id="ARBA00022448"/>
    </source>
</evidence>
<organism evidence="9 10">
    <name type="scientific">Candidatus Uhrbacteria bacterium CG_4_10_14_0_8_um_filter_58_22</name>
    <dbReference type="NCBI Taxonomy" id="1975029"/>
    <lineage>
        <taxon>Bacteria</taxon>
        <taxon>Candidatus Uhriibacteriota</taxon>
    </lineage>
</organism>
<evidence type="ECO:0000313" key="9">
    <source>
        <dbReference type="EMBL" id="PIY62981.1"/>
    </source>
</evidence>
<dbReference type="PANTHER" id="PTHR43687">
    <property type="entry name" value="ADENYLYLSULFATE REDUCTASE, BETA SUBUNIT"/>
    <property type="match status" value="1"/>
</dbReference>
<evidence type="ECO:0000256" key="4">
    <source>
        <dbReference type="ARBA" id="ARBA00022737"/>
    </source>
</evidence>
<protein>
    <submittedName>
        <fullName evidence="9">4Fe-4S ferredoxin</fullName>
    </submittedName>
</protein>
<reference evidence="10" key="1">
    <citation type="submission" date="2017-09" db="EMBL/GenBank/DDBJ databases">
        <title>Depth-based differentiation of microbial function through sediment-hosted aquifers and enrichment of novel symbionts in the deep terrestrial subsurface.</title>
        <authorList>
            <person name="Probst A.J."/>
            <person name="Ladd B."/>
            <person name="Jarett J.K."/>
            <person name="Geller-Mcgrath D.E."/>
            <person name="Sieber C.M.K."/>
            <person name="Emerson J.B."/>
            <person name="Anantharaman K."/>
            <person name="Thomas B.C."/>
            <person name="Malmstrom R."/>
            <person name="Stieglmeier M."/>
            <person name="Klingl A."/>
            <person name="Woyke T."/>
            <person name="Ryan C.M."/>
            <person name="Banfield J.F."/>
        </authorList>
    </citation>
    <scope>NUCLEOTIDE SEQUENCE [LARGE SCALE GENOMIC DNA]</scope>
</reference>
<evidence type="ECO:0000256" key="6">
    <source>
        <dbReference type="ARBA" id="ARBA00023004"/>
    </source>
</evidence>
<keyword evidence="7" id="KW-0411">Iron-sulfur</keyword>
<evidence type="ECO:0000313" key="10">
    <source>
        <dbReference type="Proteomes" id="UP000230973"/>
    </source>
</evidence>
<sequence>MAKKSKENGGLGRFRPTVSETDDVQVTRFLGLCKSCGQCIEKCPVRAISWDESELGLLGEPAIRIDTAVCIGCELCEQICPDAAIEIRNKKTERLLKERAAKTK</sequence>
<feature type="domain" description="4Fe-4S ferredoxin-type" evidence="8">
    <location>
        <begin position="24"/>
        <end position="53"/>
    </location>
</feature>
<dbReference type="Pfam" id="PF12838">
    <property type="entry name" value="Fer4_7"/>
    <property type="match status" value="1"/>
</dbReference>
<keyword evidence="6" id="KW-0408">Iron</keyword>
<dbReference type="PANTHER" id="PTHR43687:SF6">
    <property type="entry name" value="L-ASPARTATE SEMIALDEHYDE SULFURTRANSFERASE IRON-SULFUR SUBUNIT"/>
    <property type="match status" value="1"/>
</dbReference>
<keyword evidence="4" id="KW-0677">Repeat</keyword>
<dbReference type="InterPro" id="IPR017896">
    <property type="entry name" value="4Fe4S_Fe-S-bd"/>
</dbReference>
<evidence type="ECO:0000256" key="7">
    <source>
        <dbReference type="ARBA" id="ARBA00023014"/>
    </source>
</evidence>
<comment type="caution">
    <text evidence="9">The sequence shown here is derived from an EMBL/GenBank/DDBJ whole genome shotgun (WGS) entry which is preliminary data.</text>
</comment>
<evidence type="ECO:0000256" key="2">
    <source>
        <dbReference type="ARBA" id="ARBA00022485"/>
    </source>
</evidence>
<accession>A0A2M7QAH7</accession>
<gene>
    <name evidence="9" type="ORF">COY93_01610</name>
</gene>
<evidence type="ECO:0000256" key="5">
    <source>
        <dbReference type="ARBA" id="ARBA00022982"/>
    </source>
</evidence>
<dbReference type="GO" id="GO:0051539">
    <property type="term" value="F:4 iron, 4 sulfur cluster binding"/>
    <property type="evidence" value="ECO:0007669"/>
    <property type="project" value="UniProtKB-KW"/>
</dbReference>
<dbReference type="Proteomes" id="UP000230973">
    <property type="component" value="Unassembled WGS sequence"/>
</dbReference>
<keyword evidence="1" id="KW-0813">Transport</keyword>
<dbReference type="InterPro" id="IPR050572">
    <property type="entry name" value="Fe-S_Ferredoxin"/>
</dbReference>
<dbReference type="PROSITE" id="PS51379">
    <property type="entry name" value="4FE4S_FER_2"/>
    <property type="match status" value="2"/>
</dbReference>
<feature type="domain" description="4Fe-4S ferredoxin-type" evidence="8">
    <location>
        <begin position="61"/>
        <end position="90"/>
    </location>
</feature>
<keyword evidence="5" id="KW-0249">Electron transport</keyword>
<dbReference type="AlphaFoldDB" id="A0A2M7QAH7"/>
<keyword evidence="2" id="KW-0004">4Fe-4S</keyword>
<dbReference type="PROSITE" id="PS00198">
    <property type="entry name" value="4FE4S_FER_1"/>
    <property type="match status" value="1"/>
</dbReference>
<dbReference type="EMBL" id="PFLC01000021">
    <property type="protein sequence ID" value="PIY62981.1"/>
    <property type="molecule type" value="Genomic_DNA"/>
</dbReference>
<keyword evidence="3" id="KW-0479">Metal-binding</keyword>
<dbReference type="SUPFAM" id="SSF54862">
    <property type="entry name" value="4Fe-4S ferredoxins"/>
    <property type="match status" value="1"/>
</dbReference>
<name>A0A2M7QAH7_9BACT</name>
<proteinExistence type="predicted"/>
<dbReference type="InterPro" id="IPR017900">
    <property type="entry name" value="4Fe4S_Fe_S_CS"/>
</dbReference>
<evidence type="ECO:0000256" key="3">
    <source>
        <dbReference type="ARBA" id="ARBA00022723"/>
    </source>
</evidence>